<dbReference type="InterPro" id="IPR012936">
    <property type="entry name" value="Erv_C"/>
</dbReference>
<dbReference type="GO" id="GO:0006888">
    <property type="term" value="P:endoplasmic reticulum to Golgi vesicle-mediated transport"/>
    <property type="evidence" value="ECO:0007669"/>
    <property type="project" value="UniProtKB-UniRule"/>
</dbReference>
<evidence type="ECO:0000259" key="6">
    <source>
        <dbReference type="Pfam" id="PF07970"/>
    </source>
</evidence>
<comment type="similarity">
    <text evidence="5">Belongs to the ERGIC family.</text>
</comment>
<comment type="subcellular location">
    <subcellularLocation>
        <location evidence="5">Endoplasmic reticulum membrane</location>
        <topology evidence="5">Multi-pass membrane protein</topology>
    </subcellularLocation>
    <subcellularLocation>
        <location evidence="5">Endoplasmic reticulum-Golgi intermediate compartment membrane</location>
        <topology evidence="5">Multi-pass membrane protein</topology>
    </subcellularLocation>
    <subcellularLocation>
        <location evidence="5">Golgi apparatus membrane</location>
        <topology evidence="5">Multi-pass membrane protein</topology>
    </subcellularLocation>
    <subcellularLocation>
        <location evidence="1">Membrane</location>
    </subcellularLocation>
</comment>
<feature type="domain" description="Endoplasmic reticulum vesicle transporter N-terminal" evidence="7">
    <location>
        <begin position="24"/>
        <end position="111"/>
    </location>
</feature>
<dbReference type="Pfam" id="PF07970">
    <property type="entry name" value="COPIIcoated_ERV"/>
    <property type="match status" value="1"/>
</dbReference>
<comment type="caution">
    <text evidence="8">The sequence shown here is derived from an EMBL/GenBank/DDBJ whole genome shotgun (WGS) entry which is preliminary data.</text>
</comment>
<comment type="function">
    <text evidence="5">Plays a role in transport between endoplasmic reticulum and Golgi.</text>
</comment>
<evidence type="ECO:0000256" key="2">
    <source>
        <dbReference type="ARBA" id="ARBA00022692"/>
    </source>
</evidence>
<keyword evidence="5" id="KW-0931">ER-Golgi transport</keyword>
<name>A0AAN6PBW6_9PEZI</name>
<dbReference type="Pfam" id="PF13850">
    <property type="entry name" value="ERGIC_N"/>
    <property type="match status" value="1"/>
</dbReference>
<protein>
    <recommendedName>
        <fullName evidence="5">Endoplasmic reticulum-Golgi intermediate compartment protein</fullName>
    </recommendedName>
</protein>
<feature type="domain" description="Endoplasmic reticulum vesicle transporter C-terminal" evidence="6">
    <location>
        <begin position="190"/>
        <end position="349"/>
    </location>
</feature>
<dbReference type="GO" id="GO:0005789">
    <property type="term" value="C:endoplasmic reticulum membrane"/>
    <property type="evidence" value="ECO:0007669"/>
    <property type="project" value="UniProtKB-SubCell"/>
</dbReference>
<keyword evidence="3 5" id="KW-1133">Transmembrane helix</keyword>
<dbReference type="GO" id="GO:0030134">
    <property type="term" value="C:COPII-coated ER to Golgi transport vesicle"/>
    <property type="evidence" value="ECO:0007669"/>
    <property type="project" value="TreeGrafter"/>
</dbReference>
<dbReference type="PANTHER" id="PTHR10984:SF81">
    <property type="entry name" value="ER-DERIVED VESICLES PROTEIN ERV41"/>
    <property type="match status" value="1"/>
</dbReference>
<evidence type="ECO:0000256" key="4">
    <source>
        <dbReference type="ARBA" id="ARBA00023136"/>
    </source>
</evidence>
<evidence type="ECO:0000256" key="3">
    <source>
        <dbReference type="ARBA" id="ARBA00022989"/>
    </source>
</evidence>
<sequence>MNGYDDEKRHLDDDAFGAKGSIVSAFDAFPKAKPQYVTHTSSGGKWTVAMALISLILFWTELSRWWRGAEQHTFAVEKGVSHILPLNLDVVVNMRCADLHVNVQDAAGDRILAAGALTRDPTRWAHWVDGKGVHRLGRDAQGRVVTGEGYVAPSTEQHEEGFGEEHVHDIVALGRRRAKWGKTPRLWGAEADSCRVYGSLELNKVQGDFHITARGHGYMEFGEHLEHKSFNFSHIISELSFGPFLPSLVNPLDRTVNPAPSHFHKFQYFLSVVPTTYSVGHPEDRGSASIFTNQYAVTEQSQAVAENMVPGIFVKYDIEPILLNIVETRDSFFVFLIKVVNVVSGVLVAGHWGYRLSDFAKEVMGRRRRGHSQGMLGAKGGHLEE</sequence>
<dbReference type="InterPro" id="IPR045888">
    <property type="entry name" value="Erv"/>
</dbReference>
<dbReference type="GO" id="GO:0000139">
    <property type="term" value="C:Golgi membrane"/>
    <property type="evidence" value="ECO:0007669"/>
    <property type="project" value="UniProtKB-SubCell"/>
</dbReference>
<dbReference type="GO" id="GO:0033116">
    <property type="term" value="C:endoplasmic reticulum-Golgi intermediate compartment membrane"/>
    <property type="evidence" value="ECO:0007669"/>
    <property type="project" value="UniProtKB-SubCell"/>
</dbReference>
<comment type="caution">
    <text evidence="5">Lacks conserved residue(s) required for the propagation of feature annotation.</text>
</comment>
<dbReference type="AlphaFoldDB" id="A0AAN6PBW6"/>
<proteinExistence type="inferred from homology"/>
<evidence type="ECO:0000313" key="8">
    <source>
        <dbReference type="EMBL" id="KAK4033953.1"/>
    </source>
</evidence>
<reference evidence="9" key="1">
    <citation type="journal article" date="2023" name="Mol. Phylogenet. Evol.">
        <title>Genome-scale phylogeny and comparative genomics of the fungal order Sordariales.</title>
        <authorList>
            <person name="Hensen N."/>
            <person name="Bonometti L."/>
            <person name="Westerberg I."/>
            <person name="Brannstrom I.O."/>
            <person name="Guillou S."/>
            <person name="Cros-Aarteil S."/>
            <person name="Calhoun S."/>
            <person name="Haridas S."/>
            <person name="Kuo A."/>
            <person name="Mondo S."/>
            <person name="Pangilinan J."/>
            <person name="Riley R."/>
            <person name="LaButti K."/>
            <person name="Andreopoulos B."/>
            <person name="Lipzen A."/>
            <person name="Chen C."/>
            <person name="Yan M."/>
            <person name="Daum C."/>
            <person name="Ng V."/>
            <person name="Clum A."/>
            <person name="Steindorff A."/>
            <person name="Ohm R.A."/>
            <person name="Martin F."/>
            <person name="Silar P."/>
            <person name="Natvig D.O."/>
            <person name="Lalanne C."/>
            <person name="Gautier V."/>
            <person name="Ament-Velasquez S.L."/>
            <person name="Kruys A."/>
            <person name="Hutchinson M.I."/>
            <person name="Powell A.J."/>
            <person name="Barry K."/>
            <person name="Miller A.N."/>
            <person name="Grigoriev I.V."/>
            <person name="Debuchy R."/>
            <person name="Gladieux P."/>
            <person name="Hiltunen Thoren M."/>
            <person name="Johannesson H."/>
        </authorList>
    </citation>
    <scope>NUCLEOTIDE SEQUENCE [LARGE SCALE GENOMIC DNA]</scope>
    <source>
        <strain evidence="9">CBS 284.82</strain>
    </source>
</reference>
<dbReference type="PANTHER" id="PTHR10984">
    <property type="entry name" value="ENDOPLASMIC RETICULUM-GOLGI INTERMEDIATE COMPARTMENT PROTEIN"/>
    <property type="match status" value="1"/>
</dbReference>
<evidence type="ECO:0000259" key="7">
    <source>
        <dbReference type="Pfam" id="PF13850"/>
    </source>
</evidence>
<keyword evidence="5" id="KW-0813">Transport</keyword>
<evidence type="ECO:0000256" key="5">
    <source>
        <dbReference type="RuleBase" id="RU369013"/>
    </source>
</evidence>
<feature type="transmembrane region" description="Helical" evidence="5">
    <location>
        <begin position="332"/>
        <end position="354"/>
    </location>
</feature>
<dbReference type="GO" id="GO:0006890">
    <property type="term" value="P:retrograde vesicle-mediated transport, Golgi to endoplasmic reticulum"/>
    <property type="evidence" value="ECO:0007669"/>
    <property type="project" value="TreeGrafter"/>
</dbReference>
<dbReference type="Proteomes" id="UP001303115">
    <property type="component" value="Unassembled WGS sequence"/>
</dbReference>
<accession>A0AAN6PBW6</accession>
<evidence type="ECO:0000256" key="1">
    <source>
        <dbReference type="ARBA" id="ARBA00004370"/>
    </source>
</evidence>
<gene>
    <name evidence="8" type="ORF">C8A01DRAFT_49532</name>
</gene>
<organism evidence="8 9">
    <name type="scientific">Parachaetomium inaequale</name>
    <dbReference type="NCBI Taxonomy" id="2588326"/>
    <lineage>
        <taxon>Eukaryota</taxon>
        <taxon>Fungi</taxon>
        <taxon>Dikarya</taxon>
        <taxon>Ascomycota</taxon>
        <taxon>Pezizomycotina</taxon>
        <taxon>Sordariomycetes</taxon>
        <taxon>Sordariomycetidae</taxon>
        <taxon>Sordariales</taxon>
        <taxon>Chaetomiaceae</taxon>
        <taxon>Parachaetomium</taxon>
    </lineage>
</organism>
<keyword evidence="5" id="KW-0256">Endoplasmic reticulum</keyword>
<keyword evidence="5" id="KW-0333">Golgi apparatus</keyword>
<keyword evidence="9" id="KW-1185">Reference proteome</keyword>
<dbReference type="EMBL" id="MU854501">
    <property type="protein sequence ID" value="KAK4033953.1"/>
    <property type="molecule type" value="Genomic_DNA"/>
</dbReference>
<keyword evidence="2 5" id="KW-0812">Transmembrane</keyword>
<keyword evidence="4 5" id="KW-0472">Membrane</keyword>
<evidence type="ECO:0000313" key="9">
    <source>
        <dbReference type="Proteomes" id="UP001303115"/>
    </source>
</evidence>
<dbReference type="InterPro" id="IPR039542">
    <property type="entry name" value="Erv_N"/>
</dbReference>